<gene>
    <name evidence="1" type="ORF">OVN521_LOCUS48194</name>
    <name evidence="2" type="ORF">OVN521_LOCUS48989</name>
</gene>
<reference evidence="2" key="1">
    <citation type="submission" date="2021-02" db="EMBL/GenBank/DDBJ databases">
        <authorList>
            <person name="Nowell W R."/>
        </authorList>
    </citation>
    <scope>NUCLEOTIDE SEQUENCE</scope>
</reference>
<feature type="non-terminal residue" evidence="2">
    <location>
        <position position="49"/>
    </location>
</feature>
<dbReference type="EMBL" id="CAJOBG010098956">
    <property type="protein sequence ID" value="CAF4694898.1"/>
    <property type="molecule type" value="Genomic_DNA"/>
</dbReference>
<accession>A0A821J9D3</accession>
<feature type="non-terminal residue" evidence="2">
    <location>
        <position position="1"/>
    </location>
</feature>
<sequence length="49" mass="5297">TPPPLILRERPPPIPTAVGAQTVIRKLPALPVPPRSVIIERLPPLPPKP</sequence>
<protein>
    <submittedName>
        <fullName evidence="2">Uncharacterized protein</fullName>
    </submittedName>
</protein>
<evidence type="ECO:0000313" key="3">
    <source>
        <dbReference type="Proteomes" id="UP000663866"/>
    </source>
</evidence>
<evidence type="ECO:0000313" key="2">
    <source>
        <dbReference type="EMBL" id="CAF4718209.1"/>
    </source>
</evidence>
<dbReference type="EMBL" id="CAJOBG010104960">
    <property type="protein sequence ID" value="CAF4718209.1"/>
    <property type="molecule type" value="Genomic_DNA"/>
</dbReference>
<keyword evidence="3" id="KW-1185">Reference proteome</keyword>
<comment type="caution">
    <text evidence="2">The sequence shown here is derived from an EMBL/GenBank/DDBJ whole genome shotgun (WGS) entry which is preliminary data.</text>
</comment>
<dbReference type="AlphaFoldDB" id="A0A821J9D3"/>
<proteinExistence type="predicted"/>
<evidence type="ECO:0000313" key="1">
    <source>
        <dbReference type="EMBL" id="CAF4694898.1"/>
    </source>
</evidence>
<organism evidence="2 3">
    <name type="scientific">Rotaria magnacalcarata</name>
    <dbReference type="NCBI Taxonomy" id="392030"/>
    <lineage>
        <taxon>Eukaryota</taxon>
        <taxon>Metazoa</taxon>
        <taxon>Spiralia</taxon>
        <taxon>Gnathifera</taxon>
        <taxon>Rotifera</taxon>
        <taxon>Eurotatoria</taxon>
        <taxon>Bdelloidea</taxon>
        <taxon>Philodinida</taxon>
        <taxon>Philodinidae</taxon>
        <taxon>Rotaria</taxon>
    </lineage>
</organism>
<name>A0A821J9D3_9BILA</name>
<dbReference type="Proteomes" id="UP000663866">
    <property type="component" value="Unassembled WGS sequence"/>
</dbReference>